<evidence type="ECO:0000256" key="2">
    <source>
        <dbReference type="SAM" id="Phobius"/>
    </source>
</evidence>
<organism evidence="3 4">
    <name type="scientific">Flavobacterium ammoniigenes</name>
    <dbReference type="NCBI Taxonomy" id="1751095"/>
    <lineage>
        <taxon>Bacteria</taxon>
        <taxon>Pseudomonadati</taxon>
        <taxon>Bacteroidota</taxon>
        <taxon>Flavobacteriia</taxon>
        <taxon>Flavobacteriales</taxon>
        <taxon>Flavobacteriaceae</taxon>
        <taxon>Flavobacterium</taxon>
    </lineage>
</organism>
<keyword evidence="2" id="KW-0472">Membrane</keyword>
<name>A0ABM7V5M8_9FLAO</name>
<dbReference type="RefSeq" id="WP_229316272.1">
    <property type="nucleotide sequence ID" value="NZ_AP025184.1"/>
</dbReference>
<keyword evidence="1" id="KW-0175">Coiled coil</keyword>
<feature type="coiled-coil region" evidence="1">
    <location>
        <begin position="517"/>
        <end position="587"/>
    </location>
</feature>
<keyword evidence="2" id="KW-1133">Transmembrane helix</keyword>
<dbReference type="Proteomes" id="UP001319867">
    <property type="component" value="Chromosome"/>
</dbReference>
<accession>A0ABM7V5M8</accession>
<dbReference type="EMBL" id="AP025184">
    <property type="protein sequence ID" value="BDB54875.1"/>
    <property type="molecule type" value="Genomic_DNA"/>
</dbReference>
<keyword evidence="4" id="KW-1185">Reference proteome</keyword>
<gene>
    <name evidence="3" type="ORF">GENT5_11800</name>
</gene>
<evidence type="ECO:0000313" key="4">
    <source>
        <dbReference type="Proteomes" id="UP001319867"/>
    </source>
</evidence>
<keyword evidence="2" id="KW-0812">Transmembrane</keyword>
<reference evidence="3 4" key="1">
    <citation type="journal article" date="2022" name="Int. J. Syst. Evol. Microbiol.">
        <title>Flavobacterium ammonificans sp. nov. and Flavobacterium ammoniigenes sp. nov., ammonifying bacteria isolated from surface river water.</title>
        <authorList>
            <person name="Watanabe K."/>
            <person name="Kitamura T."/>
            <person name="Ogata Y."/>
            <person name="Shindo C."/>
            <person name="Suda W."/>
        </authorList>
    </citation>
    <scope>NUCLEOTIDE SEQUENCE [LARGE SCALE GENOMIC DNA]</scope>
    <source>
        <strain evidence="3 4">GENT5</strain>
    </source>
</reference>
<feature type="transmembrane region" description="Helical" evidence="2">
    <location>
        <begin position="636"/>
        <end position="658"/>
    </location>
</feature>
<evidence type="ECO:0000313" key="3">
    <source>
        <dbReference type="EMBL" id="BDB54875.1"/>
    </source>
</evidence>
<protein>
    <submittedName>
        <fullName evidence="3">Uncharacterized protein</fullName>
    </submittedName>
</protein>
<evidence type="ECO:0000256" key="1">
    <source>
        <dbReference type="SAM" id="Coils"/>
    </source>
</evidence>
<feature type="transmembrane region" description="Helical" evidence="2">
    <location>
        <begin position="597"/>
        <end position="616"/>
    </location>
</feature>
<proteinExistence type="predicted"/>
<sequence>MNHEKERAITYSLLAHIRNTGTLAKGPIDIFIPLIKRALSILNNEGIYKGKSILEIKNRTDVLYNIDFPIPVLKKILDEICKEINTDESTHFTIYSDGAFSINQYTFTDYEDIILSQEKEINELEELFKRFCETSEFEIANSDSIFKFIEKNKFILSKYISNKQSSNGQDYTPEAQFIDFFRRIPSIYERIKNIYLGSIIAGYIEYNPDGVKREIELLLDTNFLVGLLDLNTPESTHTCRTLIKIAKQQGFRITVLKDTIEETKNLLETKASFFEKSFLQKKVNPEDVYNACDRRNISKTDLERIADKLEDTTSTYGISMLFQTDKLKKEAKFTEEYKIFEEVRKSKRSALHDATALLYIRKQRGKNIKEFEKVNAWFVNNSASVEGDNIYLKDGFQPETIKADDLLNILWLSNPQINKEIAGEDLAEIGLTSIISLTLNKNLPKSQILRELDDNIHKYAKEEISDTDIVRVATRITNKQLKDIEGLNILAEKDKEQFVKRLEEEAAKQKRIEVSRIRKLEKVFEEISNRSEELEKTKKTFEKKSEGFDNVLKLKDQSESKVIQLEAKLLEQQNKIREEKRDQWLNEQIFNWRRKSWIEFTISILIVWGGITYILYISNWSIKNASEYIVELQSNIIISGIFSLIIFIISAVSFRTLLDKYRNHSNIENYKKGLKIPEEYKELKKAP</sequence>
<reference evidence="3 4" key="2">
    <citation type="journal article" date="2022" name="Microorganisms">
        <title>Complete Genome Sequences of Two Flavobacterium ammonificans Strains and a Flavobacterium ammoniigenes Strain of Ammonifying Bacterioplankton Isolated from Surface River Water.</title>
        <authorList>
            <person name="Suda W."/>
            <person name="Ogata Y."/>
            <person name="Shindo C."/>
            <person name="Watanabe K."/>
        </authorList>
    </citation>
    <scope>NUCLEOTIDE SEQUENCE [LARGE SCALE GENOMIC DNA]</scope>
    <source>
        <strain evidence="3 4">GENT5</strain>
    </source>
</reference>